<evidence type="ECO:0000256" key="7">
    <source>
        <dbReference type="ARBA" id="ARBA00022490"/>
    </source>
</evidence>
<evidence type="ECO:0000256" key="17">
    <source>
        <dbReference type="ARBA" id="ARBA00031026"/>
    </source>
</evidence>
<evidence type="ECO:0000256" key="15">
    <source>
        <dbReference type="ARBA" id="ARBA00023306"/>
    </source>
</evidence>
<accession>A0A9D2HMT4</accession>
<comment type="caution">
    <text evidence="21">The sequence shown here is derived from an EMBL/GenBank/DDBJ whole genome shotgun (WGS) entry which is preliminary data.</text>
</comment>
<dbReference type="NCBIfam" id="TIGR00179">
    <property type="entry name" value="murB"/>
    <property type="match status" value="1"/>
</dbReference>
<evidence type="ECO:0000256" key="3">
    <source>
        <dbReference type="ARBA" id="ARBA00004496"/>
    </source>
</evidence>
<dbReference type="InterPro" id="IPR016166">
    <property type="entry name" value="FAD-bd_PCMH"/>
</dbReference>
<dbReference type="GO" id="GO:0071555">
    <property type="term" value="P:cell wall organization"/>
    <property type="evidence" value="ECO:0007669"/>
    <property type="project" value="UniProtKB-KW"/>
</dbReference>
<dbReference type="PANTHER" id="PTHR21071">
    <property type="entry name" value="UDP-N-ACETYLENOLPYRUVOYLGLUCOSAMINE REDUCTASE"/>
    <property type="match status" value="1"/>
</dbReference>
<keyword evidence="14 19" id="KW-0560">Oxidoreductase</keyword>
<evidence type="ECO:0000256" key="6">
    <source>
        <dbReference type="ARBA" id="ARBA00015188"/>
    </source>
</evidence>
<dbReference type="PROSITE" id="PS51387">
    <property type="entry name" value="FAD_PCMH"/>
    <property type="match status" value="1"/>
</dbReference>
<evidence type="ECO:0000256" key="4">
    <source>
        <dbReference type="ARBA" id="ARBA00004752"/>
    </source>
</evidence>
<dbReference type="GO" id="GO:0071949">
    <property type="term" value="F:FAD binding"/>
    <property type="evidence" value="ECO:0007669"/>
    <property type="project" value="InterPro"/>
</dbReference>
<comment type="catalytic activity">
    <reaction evidence="18 19">
        <text>UDP-N-acetyl-alpha-D-muramate + NADP(+) = UDP-N-acetyl-3-O-(1-carboxyvinyl)-alpha-D-glucosamine + NADPH + H(+)</text>
        <dbReference type="Rhea" id="RHEA:12248"/>
        <dbReference type="ChEBI" id="CHEBI:15378"/>
        <dbReference type="ChEBI" id="CHEBI:57783"/>
        <dbReference type="ChEBI" id="CHEBI:58349"/>
        <dbReference type="ChEBI" id="CHEBI:68483"/>
        <dbReference type="ChEBI" id="CHEBI:70757"/>
        <dbReference type="EC" id="1.3.1.98"/>
    </reaction>
</comment>
<organism evidence="21 22">
    <name type="scientific">Candidatus Desulfovibrio intestinavium</name>
    <dbReference type="NCBI Taxonomy" id="2838534"/>
    <lineage>
        <taxon>Bacteria</taxon>
        <taxon>Pseudomonadati</taxon>
        <taxon>Thermodesulfobacteriota</taxon>
        <taxon>Desulfovibrionia</taxon>
        <taxon>Desulfovibrionales</taxon>
        <taxon>Desulfovibrionaceae</taxon>
        <taxon>Desulfovibrio</taxon>
    </lineage>
</organism>
<reference evidence="21" key="2">
    <citation type="submission" date="2021-04" db="EMBL/GenBank/DDBJ databases">
        <authorList>
            <person name="Gilroy R."/>
        </authorList>
    </citation>
    <scope>NUCLEOTIDE SEQUENCE</scope>
    <source>
        <strain evidence="21">5032</strain>
    </source>
</reference>
<dbReference type="Pfam" id="PF01565">
    <property type="entry name" value="FAD_binding_4"/>
    <property type="match status" value="1"/>
</dbReference>
<dbReference type="SUPFAM" id="SSF56176">
    <property type="entry name" value="FAD-binding/transporter-associated domain-like"/>
    <property type="match status" value="1"/>
</dbReference>
<comment type="pathway">
    <text evidence="4 19">Cell wall biogenesis; peptidoglycan biosynthesis.</text>
</comment>
<keyword evidence="12 19" id="KW-0133">Cell shape</keyword>
<evidence type="ECO:0000313" key="22">
    <source>
        <dbReference type="Proteomes" id="UP000823821"/>
    </source>
</evidence>
<keyword evidence="16 19" id="KW-0961">Cell wall biogenesis/degradation</keyword>
<keyword evidence="9 19" id="KW-0285">Flavoprotein</keyword>
<evidence type="ECO:0000256" key="12">
    <source>
        <dbReference type="ARBA" id="ARBA00022960"/>
    </source>
</evidence>
<dbReference type="GO" id="GO:0005829">
    <property type="term" value="C:cytosol"/>
    <property type="evidence" value="ECO:0007669"/>
    <property type="project" value="TreeGrafter"/>
</dbReference>
<feature type="active site" description="Proton donor" evidence="19">
    <location>
        <position position="216"/>
    </location>
</feature>
<dbReference type="EMBL" id="DWZD01000034">
    <property type="protein sequence ID" value="HJA78940.1"/>
    <property type="molecule type" value="Genomic_DNA"/>
</dbReference>
<evidence type="ECO:0000256" key="16">
    <source>
        <dbReference type="ARBA" id="ARBA00023316"/>
    </source>
</evidence>
<dbReference type="Gene3D" id="3.90.78.10">
    <property type="entry name" value="UDP-N-acetylenolpyruvoylglucosamine reductase, C-terminal domain"/>
    <property type="match status" value="1"/>
</dbReference>
<gene>
    <name evidence="19 21" type="primary">murB</name>
    <name evidence="21" type="ORF">H9784_05130</name>
</gene>
<evidence type="ECO:0000256" key="18">
    <source>
        <dbReference type="ARBA" id="ARBA00048914"/>
    </source>
</evidence>
<dbReference type="AlphaFoldDB" id="A0A9D2HMT4"/>
<sequence>MREIMEPHLSQRTSIHLGGKAIAELLIESESDIFRITERCTQLGGSIFFLGAGTNILASDGDLPIVLVRYAVADGPEMVRERDDMVWVRAGAAVPLPRLLRYCAAHGLGGLEGLVGIPGSVGGAIAMNAGSFGCEVGPQLASVRIFDGTGIADLDASQLDYGYRRMRFGKKEGKYLVLSGTFRLTRKARNGIALLMRHNFFEKKSKQPVTAWSAGCIYKNPAPGQTAGKLLDLAGFRGKSLGGMMFSPLHANFLVNTGRGSATAAHDLMRLAEEEVKRRFAVTLEPEVRLLS</sequence>
<dbReference type="InterPro" id="IPR036635">
    <property type="entry name" value="MurB_C_sf"/>
</dbReference>
<dbReference type="SUPFAM" id="SSF56194">
    <property type="entry name" value="Uridine diphospho-N-Acetylenolpyruvylglucosamine reductase, MurB, C-terminal domain"/>
    <property type="match status" value="1"/>
</dbReference>
<dbReference type="Proteomes" id="UP000823821">
    <property type="component" value="Unassembled WGS sequence"/>
</dbReference>
<comment type="similarity">
    <text evidence="19">Belongs to the MurB family.</text>
</comment>
<dbReference type="InterPro" id="IPR016169">
    <property type="entry name" value="FAD-bd_PCMH_sub2"/>
</dbReference>
<evidence type="ECO:0000256" key="5">
    <source>
        <dbReference type="ARBA" id="ARBA00012518"/>
    </source>
</evidence>
<evidence type="ECO:0000256" key="13">
    <source>
        <dbReference type="ARBA" id="ARBA00022984"/>
    </source>
</evidence>
<evidence type="ECO:0000259" key="20">
    <source>
        <dbReference type="PROSITE" id="PS51387"/>
    </source>
</evidence>
<dbReference type="InterPro" id="IPR003170">
    <property type="entry name" value="MurB"/>
</dbReference>
<comment type="subcellular location">
    <subcellularLocation>
        <location evidence="3 19">Cytoplasm</location>
    </subcellularLocation>
</comment>
<dbReference type="Gene3D" id="3.30.43.10">
    <property type="entry name" value="Uridine Diphospho-n-acetylenolpyruvylglucosamine Reductase, domain 2"/>
    <property type="match status" value="1"/>
</dbReference>
<keyword evidence="8 19" id="KW-0132">Cell division</keyword>
<dbReference type="InterPro" id="IPR006094">
    <property type="entry name" value="Oxid_FAD_bind_N"/>
</dbReference>
<name>A0A9D2HMT4_9BACT</name>
<keyword evidence="10 19" id="KW-0274">FAD</keyword>
<evidence type="ECO:0000256" key="11">
    <source>
        <dbReference type="ARBA" id="ARBA00022857"/>
    </source>
</evidence>
<dbReference type="InterPro" id="IPR016167">
    <property type="entry name" value="FAD-bd_PCMH_sub1"/>
</dbReference>
<dbReference type="Gene3D" id="3.30.465.10">
    <property type="match status" value="1"/>
</dbReference>
<protein>
    <recommendedName>
        <fullName evidence="6 19">UDP-N-acetylenolpyruvoylglucosamine reductase</fullName>
        <ecNumber evidence="5 19">1.3.1.98</ecNumber>
    </recommendedName>
    <alternativeName>
        <fullName evidence="17 19">UDP-N-acetylmuramate dehydrogenase</fullName>
    </alternativeName>
</protein>
<dbReference type="HAMAP" id="MF_00037">
    <property type="entry name" value="MurB"/>
    <property type="match status" value="1"/>
</dbReference>
<keyword evidence="11 19" id="KW-0521">NADP</keyword>
<evidence type="ECO:0000256" key="14">
    <source>
        <dbReference type="ARBA" id="ARBA00023002"/>
    </source>
</evidence>
<comment type="function">
    <text evidence="2 19">Cell wall formation.</text>
</comment>
<evidence type="ECO:0000256" key="2">
    <source>
        <dbReference type="ARBA" id="ARBA00003921"/>
    </source>
</evidence>
<evidence type="ECO:0000256" key="10">
    <source>
        <dbReference type="ARBA" id="ARBA00022827"/>
    </source>
</evidence>
<keyword evidence="15 19" id="KW-0131">Cell cycle</keyword>
<dbReference type="GO" id="GO:0008360">
    <property type="term" value="P:regulation of cell shape"/>
    <property type="evidence" value="ECO:0007669"/>
    <property type="project" value="UniProtKB-KW"/>
</dbReference>
<dbReference type="Pfam" id="PF02873">
    <property type="entry name" value="MurB_C"/>
    <property type="match status" value="1"/>
</dbReference>
<keyword evidence="7 19" id="KW-0963">Cytoplasm</keyword>
<evidence type="ECO:0000256" key="19">
    <source>
        <dbReference type="HAMAP-Rule" id="MF_00037"/>
    </source>
</evidence>
<feature type="active site" evidence="19">
    <location>
        <position position="287"/>
    </location>
</feature>
<evidence type="ECO:0000256" key="9">
    <source>
        <dbReference type="ARBA" id="ARBA00022630"/>
    </source>
</evidence>
<dbReference type="GO" id="GO:0008762">
    <property type="term" value="F:UDP-N-acetylmuramate dehydrogenase activity"/>
    <property type="evidence" value="ECO:0007669"/>
    <property type="project" value="UniProtKB-UniRule"/>
</dbReference>
<keyword evidence="13 19" id="KW-0573">Peptidoglycan synthesis</keyword>
<dbReference type="PANTHER" id="PTHR21071:SF4">
    <property type="entry name" value="UDP-N-ACETYLENOLPYRUVOYLGLUCOSAMINE REDUCTASE"/>
    <property type="match status" value="1"/>
</dbReference>
<evidence type="ECO:0000256" key="1">
    <source>
        <dbReference type="ARBA" id="ARBA00001974"/>
    </source>
</evidence>
<dbReference type="GO" id="GO:0051301">
    <property type="term" value="P:cell division"/>
    <property type="evidence" value="ECO:0007669"/>
    <property type="project" value="UniProtKB-KW"/>
</dbReference>
<dbReference type="GO" id="GO:0009252">
    <property type="term" value="P:peptidoglycan biosynthetic process"/>
    <property type="evidence" value="ECO:0007669"/>
    <property type="project" value="UniProtKB-UniRule"/>
</dbReference>
<dbReference type="EC" id="1.3.1.98" evidence="5 19"/>
<dbReference type="InterPro" id="IPR036318">
    <property type="entry name" value="FAD-bd_PCMH-like_sf"/>
</dbReference>
<feature type="domain" description="FAD-binding PCMH-type" evidence="20">
    <location>
        <begin position="17"/>
        <end position="187"/>
    </location>
</feature>
<evidence type="ECO:0000313" key="21">
    <source>
        <dbReference type="EMBL" id="HJA78940.1"/>
    </source>
</evidence>
<reference evidence="21" key="1">
    <citation type="journal article" date="2021" name="PeerJ">
        <title>Extensive microbial diversity within the chicken gut microbiome revealed by metagenomics and culture.</title>
        <authorList>
            <person name="Gilroy R."/>
            <person name="Ravi A."/>
            <person name="Getino M."/>
            <person name="Pursley I."/>
            <person name="Horton D.L."/>
            <person name="Alikhan N.F."/>
            <person name="Baker D."/>
            <person name="Gharbi K."/>
            <person name="Hall N."/>
            <person name="Watson M."/>
            <person name="Adriaenssens E.M."/>
            <person name="Foster-Nyarko E."/>
            <person name="Jarju S."/>
            <person name="Secka A."/>
            <person name="Antonio M."/>
            <person name="Oren A."/>
            <person name="Chaudhuri R.R."/>
            <person name="La Ragione R."/>
            <person name="Hildebrand F."/>
            <person name="Pallen M.J."/>
        </authorList>
    </citation>
    <scope>NUCLEOTIDE SEQUENCE</scope>
    <source>
        <strain evidence="21">5032</strain>
    </source>
</reference>
<feature type="active site" evidence="19">
    <location>
        <position position="164"/>
    </location>
</feature>
<comment type="cofactor">
    <cofactor evidence="1 19">
        <name>FAD</name>
        <dbReference type="ChEBI" id="CHEBI:57692"/>
    </cofactor>
</comment>
<dbReference type="InterPro" id="IPR011601">
    <property type="entry name" value="MurB_C"/>
</dbReference>
<proteinExistence type="inferred from homology"/>
<evidence type="ECO:0000256" key="8">
    <source>
        <dbReference type="ARBA" id="ARBA00022618"/>
    </source>
</evidence>